<evidence type="ECO:0000313" key="3">
    <source>
        <dbReference type="Proteomes" id="UP000812013"/>
    </source>
</evidence>
<comment type="caution">
    <text evidence="2">The sequence shown here is derived from an EMBL/GenBank/DDBJ whole genome shotgun (WGS) entry which is preliminary data.</text>
</comment>
<proteinExistence type="predicted"/>
<reference evidence="2 3" key="1">
    <citation type="submission" date="2019-12" db="EMBL/GenBank/DDBJ databases">
        <title>Genome sequence of Streptomyces bambusae.</title>
        <authorList>
            <person name="Bansal K."/>
            <person name="Choksket S."/>
            <person name="Korpole S."/>
            <person name="Patil P.B."/>
        </authorList>
    </citation>
    <scope>NUCLEOTIDE SEQUENCE [LARGE SCALE GENOMIC DNA]</scope>
    <source>
        <strain evidence="2 3">SK60</strain>
    </source>
</reference>
<accession>A0ABS6Z2D1</accession>
<protein>
    <submittedName>
        <fullName evidence="2">Uncharacterized protein</fullName>
    </submittedName>
</protein>
<evidence type="ECO:0000256" key="1">
    <source>
        <dbReference type="SAM" id="SignalP"/>
    </source>
</evidence>
<gene>
    <name evidence="2" type="ORF">GPJ59_08430</name>
</gene>
<sequence>MEVVAVRAAAVRSVVALVLVLAAAGPAGAAGTAGTAGVGAAEQRGGDGGVEADLAYHGRLALSQGRLGVWLVPENVGPAELPAATLRLRLSTDLADRQALAEGCARAGMREVVCDTGPLPAHGQGRHIGLVLGLAERPSEVEVRIDTWWNGGAVDRDMANNEQVVLALDTGDTYAF</sequence>
<dbReference type="Proteomes" id="UP000812013">
    <property type="component" value="Unassembled WGS sequence"/>
</dbReference>
<organism evidence="2 3">
    <name type="scientific">Streptomyces bambusae</name>
    <dbReference type="NCBI Taxonomy" id="1550616"/>
    <lineage>
        <taxon>Bacteria</taxon>
        <taxon>Bacillati</taxon>
        <taxon>Actinomycetota</taxon>
        <taxon>Actinomycetes</taxon>
        <taxon>Kitasatosporales</taxon>
        <taxon>Streptomycetaceae</taxon>
        <taxon>Streptomyces</taxon>
    </lineage>
</organism>
<feature type="signal peptide" evidence="1">
    <location>
        <begin position="1"/>
        <end position="29"/>
    </location>
</feature>
<dbReference type="EMBL" id="WTFF01000038">
    <property type="protein sequence ID" value="MBW5481905.1"/>
    <property type="molecule type" value="Genomic_DNA"/>
</dbReference>
<name>A0ABS6Z2D1_9ACTN</name>
<keyword evidence="3" id="KW-1185">Reference proteome</keyword>
<feature type="chain" id="PRO_5046229657" evidence="1">
    <location>
        <begin position="30"/>
        <end position="176"/>
    </location>
</feature>
<dbReference type="RefSeq" id="WP_219665844.1">
    <property type="nucleotide sequence ID" value="NZ_WTFF01000038.1"/>
</dbReference>
<evidence type="ECO:0000313" key="2">
    <source>
        <dbReference type="EMBL" id="MBW5481905.1"/>
    </source>
</evidence>
<keyword evidence="1" id="KW-0732">Signal</keyword>